<dbReference type="Proteomes" id="UP001374535">
    <property type="component" value="Chromosome 8"/>
</dbReference>
<evidence type="ECO:0000313" key="1">
    <source>
        <dbReference type="EMBL" id="WVZ01388.1"/>
    </source>
</evidence>
<keyword evidence="2" id="KW-1185">Reference proteome</keyword>
<proteinExistence type="predicted"/>
<name>A0AAQ3N1F4_VIGMU</name>
<evidence type="ECO:0000313" key="2">
    <source>
        <dbReference type="Proteomes" id="UP001374535"/>
    </source>
</evidence>
<protein>
    <submittedName>
        <fullName evidence="1">Uncharacterized protein</fullName>
    </submittedName>
</protein>
<organism evidence="1 2">
    <name type="scientific">Vigna mungo</name>
    <name type="common">Black gram</name>
    <name type="synonym">Phaseolus mungo</name>
    <dbReference type="NCBI Taxonomy" id="3915"/>
    <lineage>
        <taxon>Eukaryota</taxon>
        <taxon>Viridiplantae</taxon>
        <taxon>Streptophyta</taxon>
        <taxon>Embryophyta</taxon>
        <taxon>Tracheophyta</taxon>
        <taxon>Spermatophyta</taxon>
        <taxon>Magnoliopsida</taxon>
        <taxon>eudicotyledons</taxon>
        <taxon>Gunneridae</taxon>
        <taxon>Pentapetalae</taxon>
        <taxon>rosids</taxon>
        <taxon>fabids</taxon>
        <taxon>Fabales</taxon>
        <taxon>Fabaceae</taxon>
        <taxon>Papilionoideae</taxon>
        <taxon>50 kb inversion clade</taxon>
        <taxon>NPAAA clade</taxon>
        <taxon>indigoferoid/millettioid clade</taxon>
        <taxon>Phaseoleae</taxon>
        <taxon>Vigna</taxon>
    </lineage>
</organism>
<sequence>ICYEILLILFLNIANEKGPNICNIWAIYIKRPSKQQRVLPVSRVKNENRVLLQLVILLFRVWSMDMTEQGTKQLLRRSKEPIVAIQKHAPGTGYVKLYPNKVPSQNAEQPVSGYANIVSEYPFLRKIFGNIDSDTRSLQWNMASKGCRFTSVFDKS</sequence>
<reference evidence="1 2" key="1">
    <citation type="journal article" date="2023" name="Life. Sci Alliance">
        <title>Evolutionary insights into 3D genome organization and epigenetic landscape of Vigna mungo.</title>
        <authorList>
            <person name="Junaid A."/>
            <person name="Singh B."/>
            <person name="Bhatia S."/>
        </authorList>
    </citation>
    <scope>NUCLEOTIDE SEQUENCE [LARGE SCALE GENOMIC DNA]</scope>
    <source>
        <strain evidence="1">Urdbean</strain>
    </source>
</reference>
<dbReference type="AlphaFoldDB" id="A0AAQ3N1F4"/>
<accession>A0AAQ3N1F4</accession>
<gene>
    <name evidence="1" type="ORF">V8G54_027457</name>
</gene>
<feature type="non-terminal residue" evidence="1">
    <location>
        <position position="1"/>
    </location>
</feature>
<dbReference type="EMBL" id="CP144693">
    <property type="protein sequence ID" value="WVZ01388.1"/>
    <property type="molecule type" value="Genomic_DNA"/>
</dbReference>